<organism evidence="1 2">
    <name type="scientific">Podospora didyma</name>
    <dbReference type="NCBI Taxonomy" id="330526"/>
    <lineage>
        <taxon>Eukaryota</taxon>
        <taxon>Fungi</taxon>
        <taxon>Dikarya</taxon>
        <taxon>Ascomycota</taxon>
        <taxon>Pezizomycotina</taxon>
        <taxon>Sordariomycetes</taxon>
        <taxon>Sordariomycetidae</taxon>
        <taxon>Sordariales</taxon>
        <taxon>Podosporaceae</taxon>
        <taxon>Podospora</taxon>
    </lineage>
</organism>
<dbReference type="Proteomes" id="UP001285441">
    <property type="component" value="Unassembled WGS sequence"/>
</dbReference>
<evidence type="ECO:0000313" key="2">
    <source>
        <dbReference type="Proteomes" id="UP001285441"/>
    </source>
</evidence>
<comment type="caution">
    <text evidence="1">The sequence shown here is derived from an EMBL/GenBank/DDBJ whole genome shotgun (WGS) entry which is preliminary data.</text>
</comment>
<dbReference type="EMBL" id="JAULSW010000012">
    <property type="protein sequence ID" value="KAK3366375.1"/>
    <property type="molecule type" value="Genomic_DNA"/>
</dbReference>
<evidence type="ECO:0000313" key="1">
    <source>
        <dbReference type="EMBL" id="KAK3366375.1"/>
    </source>
</evidence>
<dbReference type="AlphaFoldDB" id="A0AAE0N136"/>
<sequence length="239" mass="27776">MTHTPARQHKLTRLDKLPAELITDIWQEVARVQERVILLQFDAKTGNPDFHFAQQNIPTEFHDIIYHRLQQEAPADFIDVSLPKARPLFVNPNTDILVFDDNAFDAIVLEANLADLRWIDRMQHVAAHWSRLPVPYCASKQEIARSSRRSPYGQIVHMFPKLRTITMLLPTIDCLNIVEERIPSEPKGFVLRSIPSTFVLEHKSGKEWWAMHEYNANRSQPLLRRKIQVTGKFAKLEEV</sequence>
<proteinExistence type="predicted"/>
<name>A0AAE0N136_9PEZI</name>
<gene>
    <name evidence="1" type="ORF">B0H63DRAFT_529754</name>
</gene>
<reference evidence="1" key="1">
    <citation type="journal article" date="2023" name="Mol. Phylogenet. Evol.">
        <title>Genome-scale phylogeny and comparative genomics of the fungal order Sordariales.</title>
        <authorList>
            <person name="Hensen N."/>
            <person name="Bonometti L."/>
            <person name="Westerberg I."/>
            <person name="Brannstrom I.O."/>
            <person name="Guillou S."/>
            <person name="Cros-Aarteil S."/>
            <person name="Calhoun S."/>
            <person name="Haridas S."/>
            <person name="Kuo A."/>
            <person name="Mondo S."/>
            <person name="Pangilinan J."/>
            <person name="Riley R."/>
            <person name="LaButti K."/>
            <person name="Andreopoulos B."/>
            <person name="Lipzen A."/>
            <person name="Chen C."/>
            <person name="Yan M."/>
            <person name="Daum C."/>
            <person name="Ng V."/>
            <person name="Clum A."/>
            <person name="Steindorff A."/>
            <person name="Ohm R.A."/>
            <person name="Martin F."/>
            <person name="Silar P."/>
            <person name="Natvig D.O."/>
            <person name="Lalanne C."/>
            <person name="Gautier V."/>
            <person name="Ament-Velasquez S.L."/>
            <person name="Kruys A."/>
            <person name="Hutchinson M.I."/>
            <person name="Powell A.J."/>
            <person name="Barry K."/>
            <person name="Miller A.N."/>
            <person name="Grigoriev I.V."/>
            <person name="Debuchy R."/>
            <person name="Gladieux P."/>
            <person name="Hiltunen Thoren M."/>
            <person name="Johannesson H."/>
        </authorList>
    </citation>
    <scope>NUCLEOTIDE SEQUENCE</scope>
    <source>
        <strain evidence="1">CBS 232.78</strain>
    </source>
</reference>
<keyword evidence="2" id="KW-1185">Reference proteome</keyword>
<accession>A0AAE0N136</accession>
<reference evidence="1" key="2">
    <citation type="submission" date="2023-06" db="EMBL/GenBank/DDBJ databases">
        <authorList>
            <consortium name="Lawrence Berkeley National Laboratory"/>
            <person name="Haridas S."/>
            <person name="Hensen N."/>
            <person name="Bonometti L."/>
            <person name="Westerberg I."/>
            <person name="Brannstrom I.O."/>
            <person name="Guillou S."/>
            <person name="Cros-Aarteil S."/>
            <person name="Calhoun S."/>
            <person name="Kuo A."/>
            <person name="Mondo S."/>
            <person name="Pangilinan J."/>
            <person name="Riley R."/>
            <person name="LaButti K."/>
            <person name="Andreopoulos B."/>
            <person name="Lipzen A."/>
            <person name="Chen C."/>
            <person name="Yanf M."/>
            <person name="Daum C."/>
            <person name="Ng V."/>
            <person name="Clum A."/>
            <person name="Steindorff A."/>
            <person name="Ohm R."/>
            <person name="Martin F."/>
            <person name="Silar P."/>
            <person name="Natvig D."/>
            <person name="Lalanne C."/>
            <person name="Gautier V."/>
            <person name="Ament-velasquez S.L."/>
            <person name="Kruys A."/>
            <person name="Hutchinson M.I."/>
            <person name="Powell A.J."/>
            <person name="Barry K."/>
            <person name="Miller A.N."/>
            <person name="Grigoriev I.V."/>
            <person name="Debuchy R."/>
            <person name="Gladieux P."/>
            <person name="Thoren M.H."/>
            <person name="Johannesson H."/>
        </authorList>
    </citation>
    <scope>NUCLEOTIDE SEQUENCE</scope>
    <source>
        <strain evidence="1">CBS 232.78</strain>
    </source>
</reference>
<protein>
    <submittedName>
        <fullName evidence="1">Uncharacterized protein</fullName>
    </submittedName>
</protein>